<evidence type="ECO:0000313" key="2">
    <source>
        <dbReference type="EMBL" id="CAF1444357.1"/>
    </source>
</evidence>
<dbReference type="Pfam" id="PF10354">
    <property type="entry name" value="BMT5-like"/>
    <property type="match status" value="1"/>
</dbReference>
<dbReference type="GO" id="GO:0070475">
    <property type="term" value="P:rRNA base methylation"/>
    <property type="evidence" value="ECO:0007669"/>
    <property type="project" value="InterPro"/>
</dbReference>
<gene>
    <name evidence="2" type="ORF">GPM918_LOCUS34490</name>
    <name evidence="3" type="ORF">SRO942_LOCUS35187</name>
</gene>
<reference evidence="2" key="1">
    <citation type="submission" date="2021-02" db="EMBL/GenBank/DDBJ databases">
        <authorList>
            <person name="Nowell W R."/>
        </authorList>
    </citation>
    <scope>NUCLEOTIDE SEQUENCE</scope>
</reference>
<dbReference type="EMBL" id="CAJNOQ010019163">
    <property type="protein sequence ID" value="CAF1444357.1"/>
    <property type="molecule type" value="Genomic_DNA"/>
</dbReference>
<dbReference type="Proteomes" id="UP000681722">
    <property type="component" value="Unassembled WGS sequence"/>
</dbReference>
<evidence type="ECO:0000259" key="1">
    <source>
        <dbReference type="Pfam" id="PF10354"/>
    </source>
</evidence>
<dbReference type="InterPro" id="IPR019446">
    <property type="entry name" value="BMT5-like"/>
</dbReference>
<proteinExistence type="predicted"/>
<dbReference type="EMBL" id="CAJOBC010084606">
    <property type="protein sequence ID" value="CAF4319470.1"/>
    <property type="molecule type" value="Genomic_DNA"/>
</dbReference>
<dbReference type="AlphaFoldDB" id="A0A815P5C8"/>
<accession>A0A815P5C8</accession>
<organism evidence="2 4">
    <name type="scientific">Didymodactylos carnosus</name>
    <dbReference type="NCBI Taxonomy" id="1234261"/>
    <lineage>
        <taxon>Eukaryota</taxon>
        <taxon>Metazoa</taxon>
        <taxon>Spiralia</taxon>
        <taxon>Gnathifera</taxon>
        <taxon>Rotifera</taxon>
        <taxon>Eurotatoria</taxon>
        <taxon>Bdelloidea</taxon>
        <taxon>Philodinida</taxon>
        <taxon>Philodinidae</taxon>
        <taxon>Didymodactylos</taxon>
    </lineage>
</organism>
<evidence type="ECO:0000313" key="4">
    <source>
        <dbReference type="Proteomes" id="UP000663829"/>
    </source>
</evidence>
<feature type="domain" description="25S rRNA (uridine-N(3))-methyltransferase BMT5-like" evidence="1">
    <location>
        <begin position="221"/>
        <end position="370"/>
    </location>
</feature>
<protein>
    <recommendedName>
        <fullName evidence="1">25S rRNA (uridine-N(3))-methyltransferase BMT5-like domain-containing protein</fullName>
    </recommendedName>
</protein>
<evidence type="ECO:0000313" key="3">
    <source>
        <dbReference type="EMBL" id="CAF4319470.1"/>
    </source>
</evidence>
<dbReference type="Proteomes" id="UP000663829">
    <property type="component" value="Unassembled WGS sequence"/>
</dbReference>
<sequence length="454" mass="52753">KETLVFETSSEKHLTYLSFYCQPEDGPEVYYDADSAGEQGIDSMILLSDGSIMYATDATTSGIHVVTRDRKCVYTESEKITKDKKIDSLKELSDGSVAVEYCDASGRSPYIFILKPGIDVTRNIDYQIECIKLELRHNPADLELHSKLAKLYIEKNQSNRELYQLYLSGLEAAVKSTRLYQARRFYENARQKQPRSREPCETSKYQQIKALITKHEITHPNLSKAIIATDLTAIHLTRHQEEEKNLLEERIVDLKRRGVNVLFGVDAEQIHRTFKGRRFKRIQWNCPFGEATAREEFKNTIPRFFQSCSKLQLPDDRVHVTLMQKSGDYWKTRQKENPIVLGSAEAGYRLIRKRSFQTYGEQRYPGYIHVKTGTTEKYSSGGEEQEFIFEKTDKEFRRATLQRARKLMDPHKKKYDIKTDNRDEQNLSLEECYFVCSTDEDSSDYYGSDSDEDL</sequence>
<dbReference type="GO" id="GO:0070042">
    <property type="term" value="F:rRNA (uridine-N3-)-methyltransferase activity"/>
    <property type="evidence" value="ECO:0007669"/>
    <property type="project" value="InterPro"/>
</dbReference>
<keyword evidence="4" id="KW-1185">Reference proteome</keyword>
<name>A0A815P5C8_9BILA</name>
<dbReference type="OrthoDB" id="273345at2759"/>
<feature type="non-terminal residue" evidence="2">
    <location>
        <position position="454"/>
    </location>
</feature>
<comment type="caution">
    <text evidence="2">The sequence shown here is derived from an EMBL/GenBank/DDBJ whole genome shotgun (WGS) entry which is preliminary data.</text>
</comment>